<dbReference type="EMBL" id="KV448652">
    <property type="protein sequence ID" value="OAX34148.1"/>
    <property type="molecule type" value="Genomic_DNA"/>
</dbReference>
<gene>
    <name evidence="2" type="ORF">K503DRAFT_468081</name>
</gene>
<evidence type="ECO:0000313" key="2">
    <source>
        <dbReference type="EMBL" id="OAX34148.1"/>
    </source>
</evidence>
<sequence length="338" mass="36788">MSDTRTRSNSYSFSHSHSHSVGNTSSHKSITDPHSTRHTRSESWSKTALLKACAPCGDRSDLCESPVGDKTPAQEPRTDDRNGCDEGDIVVIKGVSPVPSAQSGECIGIALSSPPPFTDRSRPIHGLEDTDMPDHPYAMATIYTRYYDQSSGENGPQHAHKVSDYAGPHPSAYGPQLRPSTATSDVSMRHRLPPRAMQPGAISHPYAAAFSEPASSHVRQPSNTILHIPPVPPSVVQEGKDFTSNHHISISSPNFEQYGVGEALVFAAPSRDEQDSDTEDQPLGTVVPPQQGSNCRYRKSQRPYSSAQEHRRTQLCIMLCLLYCSLLAECTLMISGRA</sequence>
<dbReference type="InParanoid" id="A0A1B7MNH2"/>
<accession>A0A1B7MNH2</accession>
<name>A0A1B7MNH2_9AGAM</name>
<feature type="region of interest" description="Disordered" evidence="1">
    <location>
        <begin position="1"/>
        <end position="45"/>
    </location>
</feature>
<dbReference type="OrthoDB" id="3228777at2759"/>
<reference evidence="2 3" key="1">
    <citation type="submission" date="2016-06" db="EMBL/GenBank/DDBJ databases">
        <title>Comparative genomics of the ectomycorrhizal sister species Rhizopogon vinicolor and Rhizopogon vesiculosus (Basidiomycota: Boletales) reveals a divergence of the mating type B locus.</title>
        <authorList>
            <consortium name="DOE Joint Genome Institute"/>
            <person name="Mujic A.B."/>
            <person name="Kuo A."/>
            <person name="Tritt A."/>
            <person name="Lipzen A."/>
            <person name="Chen C."/>
            <person name="Johnson J."/>
            <person name="Sharma A."/>
            <person name="Barry K."/>
            <person name="Grigoriev I.V."/>
            <person name="Spatafora J.W."/>
        </authorList>
    </citation>
    <scope>NUCLEOTIDE SEQUENCE [LARGE SCALE GENOMIC DNA]</scope>
    <source>
        <strain evidence="2 3">AM-OR11-026</strain>
    </source>
</reference>
<evidence type="ECO:0000256" key="1">
    <source>
        <dbReference type="SAM" id="MobiDB-lite"/>
    </source>
</evidence>
<protein>
    <submittedName>
        <fullName evidence="2">Uncharacterized protein</fullName>
    </submittedName>
</protein>
<proteinExistence type="predicted"/>
<dbReference type="AlphaFoldDB" id="A0A1B7MNH2"/>
<keyword evidence="3" id="KW-1185">Reference proteome</keyword>
<dbReference type="STRING" id="1314800.A0A1B7MNH2"/>
<feature type="region of interest" description="Disordered" evidence="1">
    <location>
        <begin position="270"/>
        <end position="304"/>
    </location>
</feature>
<feature type="region of interest" description="Disordered" evidence="1">
    <location>
        <begin position="58"/>
        <end position="84"/>
    </location>
</feature>
<organism evidence="2 3">
    <name type="scientific">Rhizopogon vinicolor AM-OR11-026</name>
    <dbReference type="NCBI Taxonomy" id="1314800"/>
    <lineage>
        <taxon>Eukaryota</taxon>
        <taxon>Fungi</taxon>
        <taxon>Dikarya</taxon>
        <taxon>Basidiomycota</taxon>
        <taxon>Agaricomycotina</taxon>
        <taxon>Agaricomycetes</taxon>
        <taxon>Agaricomycetidae</taxon>
        <taxon>Boletales</taxon>
        <taxon>Suillineae</taxon>
        <taxon>Rhizopogonaceae</taxon>
        <taxon>Rhizopogon</taxon>
    </lineage>
</organism>
<dbReference type="Proteomes" id="UP000092154">
    <property type="component" value="Unassembled WGS sequence"/>
</dbReference>
<feature type="region of interest" description="Disordered" evidence="1">
    <location>
        <begin position="149"/>
        <end position="184"/>
    </location>
</feature>
<evidence type="ECO:0000313" key="3">
    <source>
        <dbReference type="Proteomes" id="UP000092154"/>
    </source>
</evidence>
<feature type="compositionally biased region" description="Basic and acidic residues" evidence="1">
    <location>
        <begin position="29"/>
        <end position="43"/>
    </location>
</feature>